<reference evidence="1 2" key="1">
    <citation type="submission" date="2013-12" db="EMBL/GenBank/DDBJ databases">
        <title>Draft genome of the parsitic nematode Ancylostoma duodenale.</title>
        <authorList>
            <person name="Mitreva M."/>
        </authorList>
    </citation>
    <scope>NUCLEOTIDE SEQUENCE [LARGE SCALE GENOMIC DNA]</scope>
    <source>
        <strain evidence="1 2">Zhejiang</strain>
    </source>
</reference>
<dbReference type="AlphaFoldDB" id="A0A0C2DXA5"/>
<evidence type="ECO:0000313" key="2">
    <source>
        <dbReference type="Proteomes" id="UP000054047"/>
    </source>
</evidence>
<dbReference type="OrthoDB" id="202764at2759"/>
<dbReference type="EMBL" id="KN726645">
    <property type="protein sequence ID" value="KIH67567.1"/>
    <property type="molecule type" value="Genomic_DNA"/>
</dbReference>
<proteinExistence type="predicted"/>
<keyword evidence="2" id="KW-1185">Reference proteome</keyword>
<dbReference type="Proteomes" id="UP000054047">
    <property type="component" value="Unassembled WGS sequence"/>
</dbReference>
<accession>A0A0C2DXA5</accession>
<sequence>MWCRSRRRVGGGKPCHNSHLAQLELSLRKKPILDRQDSVVNGGPITKHSNTEQVLMMHTLKTKTSKYQSFIDKAFQNIMQATDEQIIEKLHRMVIVRNEIE</sequence>
<organism evidence="1 2">
    <name type="scientific">Ancylostoma duodenale</name>
    <dbReference type="NCBI Taxonomy" id="51022"/>
    <lineage>
        <taxon>Eukaryota</taxon>
        <taxon>Metazoa</taxon>
        <taxon>Ecdysozoa</taxon>
        <taxon>Nematoda</taxon>
        <taxon>Chromadorea</taxon>
        <taxon>Rhabditida</taxon>
        <taxon>Rhabditina</taxon>
        <taxon>Rhabditomorpha</taxon>
        <taxon>Strongyloidea</taxon>
        <taxon>Ancylostomatidae</taxon>
        <taxon>Ancylostomatinae</taxon>
        <taxon>Ancylostoma</taxon>
    </lineage>
</organism>
<evidence type="ECO:0000313" key="1">
    <source>
        <dbReference type="EMBL" id="KIH67567.1"/>
    </source>
</evidence>
<gene>
    <name evidence="1" type="ORF">ANCDUO_02098</name>
</gene>
<protein>
    <submittedName>
        <fullName evidence="1">Uncharacterized protein</fullName>
    </submittedName>
</protein>
<name>A0A0C2DXA5_9BILA</name>